<reference evidence="1" key="1">
    <citation type="submission" date="2015-05" db="EMBL/GenBank/DDBJ databases">
        <title>The complete genome of Altererythrobacter atlanticus strain 26DY36.</title>
        <authorList>
            <person name="Wu Y.-H."/>
            <person name="Cheng H."/>
            <person name="Wu X.-W."/>
        </authorList>
    </citation>
    <scope>NUCLEOTIDE SEQUENCE [LARGE SCALE GENOMIC DNA]</scope>
    <source>
        <strain evidence="1">26DY36</strain>
    </source>
</reference>
<accession>A0A0F7KTE1</accession>
<dbReference type="EMBL" id="CP011452">
    <property type="protein sequence ID" value="AKH42502.1"/>
    <property type="molecule type" value="Genomic_DNA"/>
</dbReference>
<dbReference type="OrthoDB" id="7622322at2"/>
<dbReference type="KEGG" id="aay:WYH_01462"/>
<keyword evidence="2" id="KW-1185">Reference proteome</keyword>
<evidence type="ECO:0000313" key="1">
    <source>
        <dbReference type="EMBL" id="AKH42502.1"/>
    </source>
</evidence>
<dbReference type="AlphaFoldDB" id="A0A0F7KTE1"/>
<dbReference type="PATRIC" id="fig|1267766.3.peg.1472"/>
<gene>
    <name evidence="1" type="ORF">WYH_01462</name>
</gene>
<name>A0A0F7KTE1_9SPHN</name>
<dbReference type="RefSeq" id="WP_046903303.1">
    <property type="nucleotide sequence ID" value="NZ_CP011452.2"/>
</dbReference>
<dbReference type="Proteomes" id="UP000034392">
    <property type="component" value="Chromosome"/>
</dbReference>
<organism evidence="1 2">
    <name type="scientific">Croceibacterium atlanticum</name>
    <dbReference type="NCBI Taxonomy" id="1267766"/>
    <lineage>
        <taxon>Bacteria</taxon>
        <taxon>Pseudomonadati</taxon>
        <taxon>Pseudomonadota</taxon>
        <taxon>Alphaproteobacteria</taxon>
        <taxon>Sphingomonadales</taxon>
        <taxon>Erythrobacteraceae</taxon>
        <taxon>Croceibacterium</taxon>
    </lineage>
</organism>
<sequence length="152" mass="16132">MDKTLSLGRARRAGGFSGLPPLLLAIPMAACSPQTADAPVPEPLELPGVKGALLYMPEQFTYFAPKNAHDMLRHVPDFIIRGNGQGQGNVLIDGEYVPGDEGNVRARLAEIPAGEVLRIEIIDASSHGIPGAGGLLANLVLKEDDYARDHLS</sequence>
<proteinExistence type="predicted"/>
<evidence type="ECO:0000313" key="2">
    <source>
        <dbReference type="Proteomes" id="UP000034392"/>
    </source>
</evidence>
<protein>
    <submittedName>
        <fullName evidence="1">Uncharacterized protein</fullName>
    </submittedName>
</protein>
<dbReference type="STRING" id="1267766.WYH_01462"/>